<dbReference type="Pfam" id="PF04749">
    <property type="entry name" value="PLAC8"/>
    <property type="match status" value="1"/>
</dbReference>
<accession>A0A814ZAW9</accession>
<evidence type="ECO:0000313" key="2">
    <source>
        <dbReference type="EMBL" id="CAF1241161.1"/>
    </source>
</evidence>
<comment type="similarity">
    <text evidence="1">Belongs to the cornifelin family.</text>
</comment>
<sequence length="129" mass="14046">MAGQPVTSQPHGGNATQHLTNFDKDWHSGLFSSMFDCPDSALACFCCCWYVGLVAERAGENFWAGCCNAPIALLAVRSKVRGAFRIRGNLCYDQCISSCCCQCASMQTKHELDYQGVPGLGPRWLGNKS</sequence>
<dbReference type="EMBL" id="CAJNOL010000927">
    <property type="protein sequence ID" value="CAF1241161.1"/>
    <property type="molecule type" value="Genomic_DNA"/>
</dbReference>
<evidence type="ECO:0000256" key="1">
    <source>
        <dbReference type="ARBA" id="ARBA00009024"/>
    </source>
</evidence>
<reference evidence="2" key="1">
    <citation type="submission" date="2021-02" db="EMBL/GenBank/DDBJ databases">
        <authorList>
            <person name="Nowell W R."/>
        </authorList>
    </citation>
    <scope>NUCLEOTIDE SEQUENCE</scope>
</reference>
<dbReference type="InterPro" id="IPR006461">
    <property type="entry name" value="PLAC_motif_containing"/>
</dbReference>
<name>A0A814ZAW9_9BILA</name>
<dbReference type="AlphaFoldDB" id="A0A814ZAW9"/>
<organism evidence="2 3">
    <name type="scientific">Rotaria sordida</name>
    <dbReference type="NCBI Taxonomy" id="392033"/>
    <lineage>
        <taxon>Eukaryota</taxon>
        <taxon>Metazoa</taxon>
        <taxon>Spiralia</taxon>
        <taxon>Gnathifera</taxon>
        <taxon>Rotifera</taxon>
        <taxon>Eurotatoria</taxon>
        <taxon>Bdelloidea</taxon>
        <taxon>Philodinida</taxon>
        <taxon>Philodinidae</taxon>
        <taxon>Rotaria</taxon>
    </lineage>
</organism>
<evidence type="ECO:0000313" key="3">
    <source>
        <dbReference type="Proteomes" id="UP000663870"/>
    </source>
</evidence>
<gene>
    <name evidence="2" type="ORF">JXQ802_LOCUS26466</name>
</gene>
<proteinExistence type="inferred from homology"/>
<dbReference type="PANTHER" id="PTHR15907">
    <property type="entry name" value="DUF614 FAMILY PROTEIN-RELATED"/>
    <property type="match status" value="1"/>
</dbReference>
<comment type="caution">
    <text evidence="2">The sequence shown here is derived from an EMBL/GenBank/DDBJ whole genome shotgun (WGS) entry which is preliminary data.</text>
</comment>
<dbReference type="Proteomes" id="UP000663870">
    <property type="component" value="Unassembled WGS sequence"/>
</dbReference>
<keyword evidence="3" id="KW-1185">Reference proteome</keyword>
<protein>
    <submittedName>
        <fullName evidence="2">Uncharacterized protein</fullName>
    </submittedName>
</protein>